<proteinExistence type="inferred from homology"/>
<dbReference type="STRING" id="1121298.SAMN05444401_3883"/>
<dbReference type="InterPro" id="IPR006203">
    <property type="entry name" value="GHMP_knse_ATP-bd_CS"/>
</dbReference>
<dbReference type="PROSITE" id="PS00627">
    <property type="entry name" value="GHMP_KINASES_ATP"/>
    <property type="match status" value="1"/>
</dbReference>
<keyword evidence="1" id="KW-0808">Transferase</keyword>
<dbReference type="PIRSF" id="PIRSF036406">
    <property type="entry name" value="Hept_kin"/>
    <property type="match status" value="1"/>
</dbReference>
<dbReference type="InterPro" id="IPR014606">
    <property type="entry name" value="Heptose_7-P_kinase"/>
</dbReference>
<feature type="domain" description="GHMP kinase N-terminal" evidence="6">
    <location>
        <begin position="73"/>
        <end position="154"/>
    </location>
</feature>
<sequence>MIITRAPFRVSFCGGGSDLPSFYQQFDGCVLSTSIKKYMYITIHPDFYKDSIVLKYSQTEIVKSIEEIKHKIFKQCLSDFNLSGVEISSMADVPAGTGLGSSSTFTVALLHLLYTYQGKFVSKETLAKEACMVEIDKLGEPIGKQDQYAAAYGGLNFYTFNRDGSVKVEPVIMKNQSYKDLEQNLLMFYTGDVRSASKILAEQSSNMKLKDKVKNQLKMCELTKTLKKELESNNIDAMGDILNEGWFLKRELASGISNPVIDDMYTTAREAGASGGKLLGAGGGGFLLFYVDEKNQSNVRKALSPLREMDFHFDNSGSSIIFVDRDSK</sequence>
<evidence type="ECO:0000313" key="9">
    <source>
        <dbReference type="Proteomes" id="UP000184080"/>
    </source>
</evidence>
<dbReference type="InterPro" id="IPR020568">
    <property type="entry name" value="Ribosomal_Su5_D2-typ_SF"/>
</dbReference>
<dbReference type="EMBL" id="FQZO01000008">
    <property type="protein sequence ID" value="SHJ79625.1"/>
    <property type="molecule type" value="Genomic_DNA"/>
</dbReference>
<dbReference type="Gene3D" id="3.30.230.120">
    <property type="match status" value="1"/>
</dbReference>
<evidence type="ECO:0000256" key="5">
    <source>
        <dbReference type="ARBA" id="ARBA00038121"/>
    </source>
</evidence>
<dbReference type="Pfam" id="PF08544">
    <property type="entry name" value="GHMP_kinases_C"/>
    <property type="match status" value="1"/>
</dbReference>
<dbReference type="SUPFAM" id="SSF55060">
    <property type="entry name" value="GHMP Kinase, C-terminal domain"/>
    <property type="match status" value="1"/>
</dbReference>
<name>A0A1M6M832_9CLOT</name>
<evidence type="ECO:0000256" key="2">
    <source>
        <dbReference type="ARBA" id="ARBA00022741"/>
    </source>
</evidence>
<accession>A0A1M6M832</accession>
<dbReference type="GO" id="GO:0042352">
    <property type="term" value="P:GDP-L-fucose salvage"/>
    <property type="evidence" value="ECO:0007669"/>
    <property type="project" value="TreeGrafter"/>
</dbReference>
<dbReference type="InterPro" id="IPR036554">
    <property type="entry name" value="GHMP_kinase_C_sf"/>
</dbReference>
<dbReference type="GO" id="GO:0050201">
    <property type="term" value="F:fucokinase activity"/>
    <property type="evidence" value="ECO:0007669"/>
    <property type="project" value="TreeGrafter"/>
</dbReference>
<evidence type="ECO:0000256" key="3">
    <source>
        <dbReference type="ARBA" id="ARBA00022777"/>
    </source>
</evidence>
<evidence type="ECO:0000256" key="1">
    <source>
        <dbReference type="ARBA" id="ARBA00022679"/>
    </source>
</evidence>
<keyword evidence="2" id="KW-0547">Nucleotide-binding</keyword>
<evidence type="ECO:0000259" key="6">
    <source>
        <dbReference type="Pfam" id="PF00288"/>
    </source>
</evidence>
<gene>
    <name evidence="8" type="ORF">SAMN05444401_3883</name>
</gene>
<dbReference type="InterPro" id="IPR052203">
    <property type="entry name" value="GHMP_Kinase-Related"/>
</dbReference>
<dbReference type="InterPro" id="IPR001174">
    <property type="entry name" value="HddA/FKP"/>
</dbReference>
<dbReference type="SUPFAM" id="SSF54211">
    <property type="entry name" value="Ribosomal protein S5 domain 2-like"/>
    <property type="match status" value="1"/>
</dbReference>
<reference evidence="8 9" key="1">
    <citation type="submission" date="2016-11" db="EMBL/GenBank/DDBJ databases">
        <authorList>
            <person name="Jaros S."/>
            <person name="Januszkiewicz K."/>
            <person name="Wedrychowicz H."/>
        </authorList>
    </citation>
    <scope>NUCLEOTIDE SEQUENCE [LARGE SCALE GENOMIC DNA]</scope>
    <source>
        <strain evidence="8 9">DSM 21864</strain>
    </source>
</reference>
<dbReference type="Pfam" id="PF00288">
    <property type="entry name" value="GHMP_kinases_N"/>
    <property type="match status" value="1"/>
</dbReference>
<dbReference type="AlphaFoldDB" id="A0A1M6M832"/>
<protein>
    <submittedName>
        <fullName evidence="8">D-glycero-alpha-D-manno-heptose-7-phosphate kinase</fullName>
    </submittedName>
</protein>
<dbReference type="RefSeq" id="WP_073010717.1">
    <property type="nucleotide sequence ID" value="NZ_FQZO01000008.1"/>
</dbReference>
<dbReference type="OrthoDB" id="9812992at2"/>
<dbReference type="Proteomes" id="UP000184080">
    <property type="component" value="Unassembled WGS sequence"/>
</dbReference>
<dbReference type="InterPro" id="IPR013750">
    <property type="entry name" value="GHMP_kinase_C_dom"/>
</dbReference>
<organism evidence="8 9">
    <name type="scientific">Clostridium amylolyticum</name>
    <dbReference type="NCBI Taxonomy" id="1121298"/>
    <lineage>
        <taxon>Bacteria</taxon>
        <taxon>Bacillati</taxon>
        <taxon>Bacillota</taxon>
        <taxon>Clostridia</taxon>
        <taxon>Eubacteriales</taxon>
        <taxon>Clostridiaceae</taxon>
        <taxon>Clostridium</taxon>
    </lineage>
</organism>
<dbReference type="GO" id="GO:0005524">
    <property type="term" value="F:ATP binding"/>
    <property type="evidence" value="ECO:0007669"/>
    <property type="project" value="UniProtKB-KW"/>
</dbReference>
<keyword evidence="4" id="KW-0067">ATP-binding</keyword>
<dbReference type="InterPro" id="IPR006204">
    <property type="entry name" value="GHMP_kinase_N_dom"/>
</dbReference>
<comment type="similarity">
    <text evidence="5">Belongs to the GHMP kinase family.</text>
</comment>
<feature type="domain" description="GHMP kinase C-terminal" evidence="7">
    <location>
        <begin position="227"/>
        <end position="303"/>
    </location>
</feature>
<evidence type="ECO:0000256" key="4">
    <source>
        <dbReference type="ARBA" id="ARBA00022840"/>
    </source>
</evidence>
<dbReference type="PRINTS" id="PR00960">
    <property type="entry name" value="LMBPPROTEIN"/>
</dbReference>
<dbReference type="PANTHER" id="PTHR32463:SF0">
    <property type="entry name" value="L-FUCOSE KINASE"/>
    <property type="match status" value="1"/>
</dbReference>
<keyword evidence="3 8" id="KW-0418">Kinase</keyword>
<dbReference type="PANTHER" id="PTHR32463">
    <property type="entry name" value="L-FUCOSE KINASE"/>
    <property type="match status" value="1"/>
</dbReference>
<evidence type="ECO:0000259" key="7">
    <source>
        <dbReference type="Pfam" id="PF08544"/>
    </source>
</evidence>
<evidence type="ECO:0000313" key="8">
    <source>
        <dbReference type="EMBL" id="SHJ79625.1"/>
    </source>
</evidence>
<keyword evidence="9" id="KW-1185">Reference proteome</keyword>